<reference evidence="8" key="1">
    <citation type="submission" date="2025-08" db="UniProtKB">
        <authorList>
            <consortium name="Ensembl"/>
        </authorList>
    </citation>
    <scope>IDENTIFICATION</scope>
</reference>
<dbReference type="Pfam" id="PF08107">
    <property type="entry name" value="Antimicrobial12"/>
    <property type="match status" value="1"/>
</dbReference>
<dbReference type="Ensembl" id="ENSPLAT00000016100.1">
    <property type="protein sequence ID" value="ENSPLAP00000000696.1"/>
    <property type="gene ID" value="ENSPLAG00000001498.1"/>
</dbReference>
<evidence type="ECO:0000256" key="3">
    <source>
        <dbReference type="ARBA" id="ARBA00022525"/>
    </source>
</evidence>
<sequence length="89" mass="10214">MKCSVAIFVLSVVVLAAQPGEGFFHLIPDVIKGVSHGIHGLQQLDQQEMDQQQLDQQQLDQQEMNQQQKDEQQLNKRSFKYQAVKHRIA</sequence>
<dbReference type="InterPro" id="IPR012515">
    <property type="entry name" value="Antimicrobial12"/>
</dbReference>
<feature type="chain" id="PRO_5017235004" evidence="7">
    <location>
        <begin position="23"/>
        <end position="89"/>
    </location>
</feature>
<keyword evidence="3" id="KW-0964">Secreted</keyword>
<evidence type="ECO:0000313" key="9">
    <source>
        <dbReference type="Proteomes" id="UP000261500"/>
    </source>
</evidence>
<accession>A0A3B3TK64</accession>
<evidence type="ECO:0000256" key="2">
    <source>
        <dbReference type="ARBA" id="ARBA00007419"/>
    </source>
</evidence>
<keyword evidence="4" id="KW-0929">Antimicrobial</keyword>
<evidence type="ECO:0000256" key="6">
    <source>
        <dbReference type="SAM" id="MobiDB-lite"/>
    </source>
</evidence>
<dbReference type="AlphaFoldDB" id="A0A3B3TK64"/>
<organism evidence="8 9">
    <name type="scientific">Poecilia latipinna</name>
    <name type="common">sailfin molly</name>
    <dbReference type="NCBI Taxonomy" id="48699"/>
    <lineage>
        <taxon>Eukaryota</taxon>
        <taxon>Metazoa</taxon>
        <taxon>Chordata</taxon>
        <taxon>Craniata</taxon>
        <taxon>Vertebrata</taxon>
        <taxon>Euteleostomi</taxon>
        <taxon>Actinopterygii</taxon>
        <taxon>Neopterygii</taxon>
        <taxon>Teleostei</taxon>
        <taxon>Neoteleostei</taxon>
        <taxon>Acanthomorphata</taxon>
        <taxon>Ovalentaria</taxon>
        <taxon>Atherinomorphae</taxon>
        <taxon>Cyprinodontiformes</taxon>
        <taxon>Poeciliidae</taxon>
        <taxon>Poeciliinae</taxon>
        <taxon>Poecilia</taxon>
    </lineage>
</organism>
<comment type="subcellular location">
    <subcellularLocation>
        <location evidence="1">Secreted</location>
    </subcellularLocation>
</comment>
<protein>
    <submittedName>
        <fullName evidence="8">Moronecidin-like</fullName>
    </submittedName>
</protein>
<evidence type="ECO:0000313" key="8">
    <source>
        <dbReference type="Ensembl" id="ENSPLAP00000000696.1"/>
    </source>
</evidence>
<feature type="compositionally biased region" description="Low complexity" evidence="6">
    <location>
        <begin position="47"/>
        <end position="67"/>
    </location>
</feature>
<proteinExistence type="inferred from homology"/>
<keyword evidence="9" id="KW-1185">Reference proteome</keyword>
<feature type="signal peptide" evidence="7">
    <location>
        <begin position="1"/>
        <end position="22"/>
    </location>
</feature>
<reference evidence="8" key="2">
    <citation type="submission" date="2025-09" db="UniProtKB">
        <authorList>
            <consortium name="Ensembl"/>
        </authorList>
    </citation>
    <scope>IDENTIFICATION</scope>
</reference>
<keyword evidence="5" id="KW-0044">Antibiotic</keyword>
<dbReference type="GO" id="GO:0005576">
    <property type="term" value="C:extracellular region"/>
    <property type="evidence" value="ECO:0007669"/>
    <property type="project" value="UniProtKB-SubCell"/>
</dbReference>
<evidence type="ECO:0000256" key="1">
    <source>
        <dbReference type="ARBA" id="ARBA00004613"/>
    </source>
</evidence>
<evidence type="ECO:0000256" key="7">
    <source>
        <dbReference type="SAM" id="SignalP"/>
    </source>
</evidence>
<keyword evidence="7" id="KW-0732">Signal</keyword>
<feature type="region of interest" description="Disordered" evidence="6">
    <location>
        <begin position="47"/>
        <end position="77"/>
    </location>
</feature>
<evidence type="ECO:0000256" key="5">
    <source>
        <dbReference type="ARBA" id="ARBA00023022"/>
    </source>
</evidence>
<dbReference type="GO" id="GO:0042742">
    <property type="term" value="P:defense response to bacterium"/>
    <property type="evidence" value="ECO:0007669"/>
    <property type="project" value="UniProtKB-KW"/>
</dbReference>
<evidence type="ECO:0000256" key="4">
    <source>
        <dbReference type="ARBA" id="ARBA00022529"/>
    </source>
</evidence>
<dbReference type="GeneTree" id="ENSGT00940000178442"/>
<dbReference type="Proteomes" id="UP000261500">
    <property type="component" value="Unplaced"/>
</dbReference>
<name>A0A3B3TK64_9TELE</name>
<comment type="similarity">
    <text evidence="2">Belongs to the pleurocidin family.</text>
</comment>